<dbReference type="AlphaFoldDB" id="A0A149PAU0"/>
<name>A0A149PAU0_9BURK</name>
<organism evidence="1 2">
    <name type="scientific">Paraburkholderia monticola</name>
    <dbReference type="NCBI Taxonomy" id="1399968"/>
    <lineage>
        <taxon>Bacteria</taxon>
        <taxon>Pseudomonadati</taxon>
        <taxon>Pseudomonadota</taxon>
        <taxon>Betaproteobacteria</taxon>
        <taxon>Burkholderiales</taxon>
        <taxon>Burkholderiaceae</taxon>
        <taxon>Paraburkholderia</taxon>
    </lineage>
</organism>
<evidence type="ECO:0000313" key="1">
    <source>
        <dbReference type="EMBL" id="KXU82139.1"/>
    </source>
</evidence>
<dbReference type="EMBL" id="LRBG01000039">
    <property type="protein sequence ID" value="KXU82139.1"/>
    <property type="molecule type" value="Genomic_DNA"/>
</dbReference>
<sequence>MLVNFRGRLTAGLLPGRRMAGIEHAWLDRFGDAVASLDGESNDDRTAAPLSIASMVGNASRRACLMQRVV</sequence>
<protein>
    <submittedName>
        <fullName evidence="1">Uncharacterized protein</fullName>
    </submittedName>
</protein>
<gene>
    <name evidence="1" type="ORF">CI15_31655</name>
</gene>
<dbReference type="Proteomes" id="UP000075613">
    <property type="component" value="Unassembled WGS sequence"/>
</dbReference>
<proteinExistence type="predicted"/>
<evidence type="ECO:0000313" key="2">
    <source>
        <dbReference type="Proteomes" id="UP000075613"/>
    </source>
</evidence>
<reference evidence="1 2" key="1">
    <citation type="journal article" date="2015" name="Int. J. Syst. Evol. Microbiol.">
        <title>Burkholderia monticola sp. nov., isolated from mountain soil.</title>
        <authorList>
            <person name="Baek I."/>
            <person name="Seo B."/>
            <person name="Lee I."/>
            <person name="Yi H."/>
            <person name="Chun J."/>
        </authorList>
    </citation>
    <scope>NUCLEOTIDE SEQUENCE [LARGE SCALE GENOMIC DNA]</scope>
    <source>
        <strain evidence="1 2">JC2948</strain>
    </source>
</reference>
<comment type="caution">
    <text evidence="1">The sequence shown here is derived from an EMBL/GenBank/DDBJ whole genome shotgun (WGS) entry which is preliminary data.</text>
</comment>
<accession>A0A149PAU0</accession>
<keyword evidence="2" id="KW-1185">Reference proteome</keyword>